<dbReference type="InterPro" id="IPR029787">
    <property type="entry name" value="Nucleotide_cyclase"/>
</dbReference>
<keyword evidence="4" id="KW-1185">Reference proteome</keyword>
<feature type="domain" description="GGDEF" evidence="2">
    <location>
        <begin position="195"/>
        <end position="323"/>
    </location>
</feature>
<comment type="caution">
    <text evidence="3">The sequence shown here is derived from an EMBL/GenBank/DDBJ whole genome shotgun (WGS) entry which is preliminary data.</text>
</comment>
<dbReference type="Gene3D" id="3.30.450.20">
    <property type="entry name" value="PAS domain"/>
    <property type="match status" value="1"/>
</dbReference>
<dbReference type="SUPFAM" id="SSF55073">
    <property type="entry name" value="Nucleotide cyclase"/>
    <property type="match status" value="1"/>
</dbReference>
<dbReference type="InterPro" id="IPR043128">
    <property type="entry name" value="Rev_trsase/Diguanyl_cyclase"/>
</dbReference>
<evidence type="ECO:0000313" key="4">
    <source>
        <dbReference type="Proteomes" id="UP000050668"/>
    </source>
</evidence>
<dbReference type="Gene3D" id="3.30.70.270">
    <property type="match status" value="1"/>
</dbReference>
<dbReference type="EMBL" id="LGRV01000003">
    <property type="protein sequence ID" value="KOS67701.1"/>
    <property type="molecule type" value="Genomic_DNA"/>
</dbReference>
<dbReference type="CDD" id="cd00130">
    <property type="entry name" value="PAS"/>
    <property type="match status" value="1"/>
</dbReference>
<dbReference type="PANTHER" id="PTHR45138:SF9">
    <property type="entry name" value="DIGUANYLATE CYCLASE DGCM-RELATED"/>
    <property type="match status" value="1"/>
</dbReference>
<sequence length="336" mass="38669">MYERLNYAPCGFMSITTEGIITEVNQTFLEWMGYEQKDLLNEHVESLMSIANKLIFHSYFYPTINLNEYVEELFISFKDSKGITVPYLLNGRRYKNDGVERIDCILVQMKKRIDYELELRSAKKQMEEAYVAKDQALANLEQLHLEIEKKQTELMEMNAILVELSVTDKLTGLKNRRFFQEKLEEHIALYRETGKFFSLLILDIDHFKKVNDTYGHQVGDEVLVQLAHVLTTQTREADIAARYGGEEFVVILPNTDLAESKIIAEQLRQTVEHAQWKTGSLTVSIGIATFTEQDSDATILKNADQALYASKENGRNRVTHISEITENAIALKPNNQ</sequence>
<evidence type="ECO:0000256" key="1">
    <source>
        <dbReference type="SAM" id="Coils"/>
    </source>
</evidence>
<dbReference type="PROSITE" id="PS50887">
    <property type="entry name" value="GGDEF"/>
    <property type="match status" value="1"/>
</dbReference>
<dbReference type="InterPro" id="IPR035965">
    <property type="entry name" value="PAS-like_dom_sf"/>
</dbReference>
<dbReference type="InterPro" id="IPR000014">
    <property type="entry name" value="PAS"/>
</dbReference>
<dbReference type="NCBIfam" id="TIGR00229">
    <property type="entry name" value="sensory_box"/>
    <property type="match status" value="1"/>
</dbReference>
<dbReference type="CDD" id="cd01949">
    <property type="entry name" value="GGDEF"/>
    <property type="match status" value="1"/>
</dbReference>
<keyword evidence="1" id="KW-0175">Coiled coil</keyword>
<accession>A0ABR5JYH6</accession>
<dbReference type="SMART" id="SM00267">
    <property type="entry name" value="GGDEF"/>
    <property type="match status" value="1"/>
</dbReference>
<dbReference type="PANTHER" id="PTHR45138">
    <property type="entry name" value="REGULATORY COMPONENTS OF SENSORY TRANSDUCTION SYSTEM"/>
    <property type="match status" value="1"/>
</dbReference>
<reference evidence="4" key="1">
    <citation type="submission" date="2015-07" db="EMBL/GenBank/DDBJ databases">
        <title>Fjat-14205 dsm 2895.</title>
        <authorList>
            <person name="Liu B."/>
            <person name="Wang J."/>
            <person name="Zhu Y."/>
            <person name="Liu G."/>
            <person name="Chen Q."/>
            <person name="Chen Z."/>
            <person name="Lan J."/>
            <person name="Che J."/>
            <person name="Ge C."/>
            <person name="Shi H."/>
            <person name="Pan Z."/>
            <person name="Liu X."/>
        </authorList>
    </citation>
    <scope>NUCLEOTIDE SEQUENCE [LARGE SCALE GENOMIC DNA]</scope>
    <source>
        <strain evidence="4">DSM 25560</strain>
    </source>
</reference>
<evidence type="ECO:0000259" key="2">
    <source>
        <dbReference type="PROSITE" id="PS50887"/>
    </source>
</evidence>
<proteinExistence type="predicted"/>
<dbReference type="Pfam" id="PF00990">
    <property type="entry name" value="GGDEF"/>
    <property type="match status" value="1"/>
</dbReference>
<dbReference type="NCBIfam" id="TIGR00254">
    <property type="entry name" value="GGDEF"/>
    <property type="match status" value="1"/>
</dbReference>
<dbReference type="Pfam" id="PF13426">
    <property type="entry name" value="PAS_9"/>
    <property type="match status" value="1"/>
</dbReference>
<dbReference type="Proteomes" id="UP000050668">
    <property type="component" value="Unassembled WGS sequence"/>
</dbReference>
<gene>
    <name evidence="3" type="ORF">AEA09_03430</name>
</gene>
<organism evidence="3 4">
    <name type="scientific">Lysinibacillus contaminans</name>
    <dbReference type="NCBI Taxonomy" id="1293441"/>
    <lineage>
        <taxon>Bacteria</taxon>
        <taxon>Bacillati</taxon>
        <taxon>Bacillota</taxon>
        <taxon>Bacilli</taxon>
        <taxon>Bacillales</taxon>
        <taxon>Bacillaceae</taxon>
        <taxon>Lysinibacillus</taxon>
    </lineage>
</organism>
<dbReference type="InterPro" id="IPR050469">
    <property type="entry name" value="Diguanylate_Cyclase"/>
</dbReference>
<dbReference type="RefSeq" id="WP_053582509.1">
    <property type="nucleotide sequence ID" value="NZ_LGRV01000003.1"/>
</dbReference>
<name>A0ABR5JYH6_9BACI</name>
<feature type="coiled-coil region" evidence="1">
    <location>
        <begin position="119"/>
        <end position="160"/>
    </location>
</feature>
<evidence type="ECO:0000313" key="3">
    <source>
        <dbReference type="EMBL" id="KOS67701.1"/>
    </source>
</evidence>
<dbReference type="InterPro" id="IPR000160">
    <property type="entry name" value="GGDEF_dom"/>
</dbReference>
<protein>
    <submittedName>
        <fullName evidence="3">Chemotaxis protein CheY</fullName>
    </submittedName>
</protein>
<dbReference type="SUPFAM" id="SSF55785">
    <property type="entry name" value="PYP-like sensor domain (PAS domain)"/>
    <property type="match status" value="1"/>
</dbReference>